<dbReference type="Pfam" id="PF13715">
    <property type="entry name" value="CarbopepD_reg_2"/>
    <property type="match status" value="1"/>
</dbReference>
<proteinExistence type="inferred from homology"/>
<sequence length="792" mass="89016">MKPQTALFTLLITVAALNTLICPAQTPRISLYGYVEDSVTGERLIGATLSATTDQSKPVATTNAFGYFSLTAPHGSSLVLTCSYAGYESKTITIDPAGLKTVIVKLVPEVVQEDEVIVTSNENRIATNNIGQLKLSGSLVKKMPKFLGDNDPLKVMQTLPGITQGMEGTTGLIVRGGSPDQTLFLLDGIPVYNPTHLGGIFSPFNGDAIKDVSIYKGNFPARFGERLSSVVDLATKDGNMKKLAGEGSVGMLASKVLFEGPVQKDKSSFLISARRTYWDLLAAPIIGLTNTAEEKRKMGLYFYDINAKLNYILSPKDRLYASFFTSNDNYRFKTTTDLKNYDHFDENIARMGWQNISGSLRWNHVFSPRIFANTTVYATDYKIRTDYYNNALDKNVRTIEDGQYRSQVSDAGVKTDLEYRRSSLHALRFGAAASYKQFRPGSSSRKTTTDGTVTQTRATANGRQSSPELAVYAEDHLSISEQLNANAGLRASTFKAGATWYKSLEPRVSLNYTPIRNLRISAAYSQMNQYIHLLANNSVSLPTDIWVPATPQIQPLFSRQYSLGVNTSLTDNDVDLGVEAYYKTFKGVTEYLDGESYLSSSVKNWEQVVETGNGKAYGIELFLQKKFGRATGWASYTYSRSLRRFPTINNGKEFPFKYDRPHAFNLVFMYHFNQHWRFSANWVFQSGAPFTLPTSTYKVINPESYSPYISGEYISGRNAFRLLDYHRLDMGFTWSKKKRSFEKYWDFSFYNLYNRKNPVIYSFDQDFMRNAKVLKGTGIFPFMPSISYGFKF</sequence>
<feature type="signal peptide" evidence="12">
    <location>
        <begin position="1"/>
        <end position="24"/>
    </location>
</feature>
<feature type="domain" description="TonB-dependent receptor plug" evidence="14">
    <location>
        <begin position="148"/>
        <end position="226"/>
    </location>
</feature>
<evidence type="ECO:0000256" key="9">
    <source>
        <dbReference type="ARBA" id="ARBA00023237"/>
    </source>
</evidence>
<dbReference type="GO" id="GO:0009279">
    <property type="term" value="C:cell outer membrane"/>
    <property type="evidence" value="ECO:0007669"/>
    <property type="project" value="UniProtKB-SubCell"/>
</dbReference>
<dbReference type="InterPro" id="IPR036942">
    <property type="entry name" value="Beta-barrel_TonB_sf"/>
</dbReference>
<dbReference type="GO" id="GO:0015344">
    <property type="term" value="F:siderophore uptake transmembrane transporter activity"/>
    <property type="evidence" value="ECO:0007669"/>
    <property type="project" value="TreeGrafter"/>
</dbReference>
<keyword evidence="7 10" id="KW-0472">Membrane</keyword>
<dbReference type="InterPro" id="IPR039426">
    <property type="entry name" value="TonB-dep_rcpt-like"/>
</dbReference>
<evidence type="ECO:0000256" key="8">
    <source>
        <dbReference type="ARBA" id="ARBA00023170"/>
    </source>
</evidence>
<dbReference type="PROSITE" id="PS52016">
    <property type="entry name" value="TONB_DEPENDENT_REC_3"/>
    <property type="match status" value="1"/>
</dbReference>
<dbReference type="InterPro" id="IPR000531">
    <property type="entry name" value="Beta-barrel_TonB"/>
</dbReference>
<dbReference type="InterPro" id="IPR037066">
    <property type="entry name" value="Plug_dom_sf"/>
</dbReference>
<evidence type="ECO:0000256" key="2">
    <source>
        <dbReference type="ARBA" id="ARBA00022448"/>
    </source>
</evidence>
<keyword evidence="9 10" id="KW-0998">Cell outer membrane</keyword>
<dbReference type="Gene3D" id="2.60.40.1120">
    <property type="entry name" value="Carboxypeptidase-like, regulatory domain"/>
    <property type="match status" value="1"/>
</dbReference>
<dbReference type="AlphaFoldDB" id="A0A1G6TWG8"/>
<evidence type="ECO:0000256" key="1">
    <source>
        <dbReference type="ARBA" id="ARBA00004571"/>
    </source>
</evidence>
<comment type="subcellular location">
    <subcellularLocation>
        <location evidence="1 10">Cell outer membrane</location>
        <topology evidence="1 10">Multi-pass membrane protein</topology>
    </subcellularLocation>
</comment>
<name>A0A1G6TWG8_NIADE</name>
<keyword evidence="5 12" id="KW-0732">Signal</keyword>
<evidence type="ECO:0000313" key="16">
    <source>
        <dbReference type="Proteomes" id="UP000198757"/>
    </source>
</evidence>
<dbReference type="Gene3D" id="2.40.170.20">
    <property type="entry name" value="TonB-dependent receptor, beta-barrel domain"/>
    <property type="match status" value="1"/>
</dbReference>
<dbReference type="PANTHER" id="PTHR30069">
    <property type="entry name" value="TONB-DEPENDENT OUTER MEMBRANE RECEPTOR"/>
    <property type="match status" value="1"/>
</dbReference>
<dbReference type="OrthoDB" id="9803050at2"/>
<dbReference type="InterPro" id="IPR008969">
    <property type="entry name" value="CarboxyPept-like_regulatory"/>
</dbReference>
<accession>A0A1G6TWG8</accession>
<dbReference type="RefSeq" id="WP_090390942.1">
    <property type="nucleotide sequence ID" value="NZ_FMZO01000008.1"/>
</dbReference>
<evidence type="ECO:0000256" key="6">
    <source>
        <dbReference type="ARBA" id="ARBA00023077"/>
    </source>
</evidence>
<feature type="chain" id="PRO_5011443430" evidence="12">
    <location>
        <begin position="25"/>
        <end position="792"/>
    </location>
</feature>
<gene>
    <name evidence="15" type="ORF">SAMN04487894_10861</name>
</gene>
<organism evidence="15 16">
    <name type="scientific">Niabella drilacis (strain DSM 25811 / CCM 8410 / CCUG 62505 / LMG 26954 / E90)</name>
    <dbReference type="NCBI Taxonomy" id="1285928"/>
    <lineage>
        <taxon>Bacteria</taxon>
        <taxon>Pseudomonadati</taxon>
        <taxon>Bacteroidota</taxon>
        <taxon>Chitinophagia</taxon>
        <taxon>Chitinophagales</taxon>
        <taxon>Chitinophagaceae</taxon>
        <taxon>Niabella</taxon>
    </lineage>
</organism>
<keyword evidence="6 11" id="KW-0798">TonB box</keyword>
<dbReference type="Pfam" id="PF00593">
    <property type="entry name" value="TonB_dep_Rec_b-barrel"/>
    <property type="match status" value="1"/>
</dbReference>
<dbReference type="GO" id="GO:0044718">
    <property type="term" value="P:siderophore transmembrane transport"/>
    <property type="evidence" value="ECO:0007669"/>
    <property type="project" value="TreeGrafter"/>
</dbReference>
<keyword evidence="16" id="KW-1185">Reference proteome</keyword>
<evidence type="ECO:0000256" key="4">
    <source>
        <dbReference type="ARBA" id="ARBA00022692"/>
    </source>
</evidence>
<dbReference type="Pfam" id="PF07715">
    <property type="entry name" value="Plug"/>
    <property type="match status" value="1"/>
</dbReference>
<dbReference type="SUPFAM" id="SSF49464">
    <property type="entry name" value="Carboxypeptidase regulatory domain-like"/>
    <property type="match status" value="1"/>
</dbReference>
<dbReference type="InterPro" id="IPR012910">
    <property type="entry name" value="Plug_dom"/>
</dbReference>
<dbReference type="Gene3D" id="2.170.130.10">
    <property type="entry name" value="TonB-dependent receptor, plug domain"/>
    <property type="match status" value="1"/>
</dbReference>
<evidence type="ECO:0000256" key="12">
    <source>
        <dbReference type="SAM" id="SignalP"/>
    </source>
</evidence>
<evidence type="ECO:0000256" key="10">
    <source>
        <dbReference type="PROSITE-ProRule" id="PRU01360"/>
    </source>
</evidence>
<dbReference type="STRING" id="1285928.SAMN04487894_10861"/>
<comment type="similarity">
    <text evidence="10 11">Belongs to the TonB-dependent receptor family.</text>
</comment>
<evidence type="ECO:0000259" key="13">
    <source>
        <dbReference type="Pfam" id="PF00593"/>
    </source>
</evidence>
<reference evidence="16" key="1">
    <citation type="submission" date="2016-10" db="EMBL/GenBank/DDBJ databases">
        <authorList>
            <person name="Varghese N."/>
            <person name="Submissions S."/>
        </authorList>
    </citation>
    <scope>NUCLEOTIDE SEQUENCE [LARGE SCALE GENOMIC DNA]</scope>
    <source>
        <strain evidence="16">DSM 25811 / CCM 8410 / LMG 26954 / E90</strain>
    </source>
</reference>
<keyword evidence="8 15" id="KW-0675">Receptor</keyword>
<feature type="domain" description="TonB-dependent receptor-like beta-barrel" evidence="13">
    <location>
        <begin position="317"/>
        <end position="754"/>
    </location>
</feature>
<keyword evidence="3 10" id="KW-1134">Transmembrane beta strand</keyword>
<dbReference type="SUPFAM" id="SSF56935">
    <property type="entry name" value="Porins"/>
    <property type="match status" value="1"/>
</dbReference>
<evidence type="ECO:0000256" key="5">
    <source>
        <dbReference type="ARBA" id="ARBA00022729"/>
    </source>
</evidence>
<keyword evidence="2 10" id="KW-0813">Transport</keyword>
<evidence type="ECO:0000256" key="3">
    <source>
        <dbReference type="ARBA" id="ARBA00022452"/>
    </source>
</evidence>
<keyword evidence="4 10" id="KW-0812">Transmembrane</keyword>
<dbReference type="EMBL" id="FMZO01000008">
    <property type="protein sequence ID" value="SDD33450.1"/>
    <property type="molecule type" value="Genomic_DNA"/>
</dbReference>
<dbReference type="PANTHER" id="PTHR30069:SF29">
    <property type="entry name" value="HEMOGLOBIN AND HEMOGLOBIN-HAPTOGLOBIN-BINDING PROTEIN 1-RELATED"/>
    <property type="match status" value="1"/>
</dbReference>
<evidence type="ECO:0000259" key="14">
    <source>
        <dbReference type="Pfam" id="PF07715"/>
    </source>
</evidence>
<protein>
    <submittedName>
        <fullName evidence="15">Outer membrane receptor proteins, mostly Fe transport</fullName>
    </submittedName>
</protein>
<evidence type="ECO:0000313" key="15">
    <source>
        <dbReference type="EMBL" id="SDD33450.1"/>
    </source>
</evidence>
<dbReference type="Proteomes" id="UP000198757">
    <property type="component" value="Unassembled WGS sequence"/>
</dbReference>
<evidence type="ECO:0000256" key="11">
    <source>
        <dbReference type="RuleBase" id="RU003357"/>
    </source>
</evidence>
<evidence type="ECO:0000256" key="7">
    <source>
        <dbReference type="ARBA" id="ARBA00023136"/>
    </source>
</evidence>